<evidence type="ECO:0000256" key="3">
    <source>
        <dbReference type="SAM" id="MobiDB-lite"/>
    </source>
</evidence>
<protein>
    <recommendedName>
        <fullName evidence="8">SET domain-containing protein</fullName>
    </recommendedName>
</protein>
<evidence type="ECO:0000256" key="1">
    <source>
        <dbReference type="ARBA" id="ARBA00022694"/>
    </source>
</evidence>
<dbReference type="PANTHER" id="PTHR11079">
    <property type="entry name" value="CYTOSINE DEAMINASE FAMILY MEMBER"/>
    <property type="match status" value="1"/>
</dbReference>
<dbReference type="PANTHER" id="PTHR11079:SF156">
    <property type="entry name" value="INACTIVE TRNA-SPECIFIC ADENOSINE DEAMINASE-LIKE PROTEIN 3-RELATED"/>
    <property type="match status" value="1"/>
</dbReference>
<reference evidence="6 7" key="1">
    <citation type="journal article" date="2020" name="ISME J.">
        <title>Uncovering the hidden diversity of litter-decomposition mechanisms in mushroom-forming fungi.</title>
        <authorList>
            <person name="Floudas D."/>
            <person name="Bentzer J."/>
            <person name="Ahren D."/>
            <person name="Johansson T."/>
            <person name="Persson P."/>
            <person name="Tunlid A."/>
        </authorList>
    </citation>
    <scope>NUCLEOTIDE SEQUENCE [LARGE SCALE GENOMIC DNA]</scope>
    <source>
        <strain evidence="6 7">CBS 291.85</strain>
    </source>
</reference>
<comment type="caution">
    <text evidence="6">The sequence shown here is derived from an EMBL/GenBank/DDBJ whole genome shotgun (WGS) entry which is preliminary data.</text>
</comment>
<dbReference type="PROSITE" id="PS51747">
    <property type="entry name" value="CYT_DCMP_DEAMINASES_2"/>
    <property type="match status" value="1"/>
</dbReference>
<dbReference type="GO" id="GO:0008033">
    <property type="term" value="P:tRNA processing"/>
    <property type="evidence" value="ECO:0007669"/>
    <property type="project" value="UniProtKB-KW"/>
</dbReference>
<dbReference type="SUPFAM" id="SSF53927">
    <property type="entry name" value="Cytidine deaminase-like"/>
    <property type="match status" value="1"/>
</dbReference>
<proteinExistence type="inferred from homology"/>
<accession>A0A8H5GR95</accession>
<dbReference type="Gene3D" id="2.170.270.10">
    <property type="entry name" value="SET domain"/>
    <property type="match status" value="1"/>
</dbReference>
<dbReference type="CDD" id="cd10540">
    <property type="entry name" value="SET_SpSet7-like"/>
    <property type="match status" value="1"/>
</dbReference>
<dbReference type="InterPro" id="IPR046341">
    <property type="entry name" value="SET_dom_sf"/>
</dbReference>
<feature type="region of interest" description="Disordered" evidence="3">
    <location>
        <begin position="403"/>
        <end position="430"/>
    </location>
</feature>
<dbReference type="GO" id="GO:0052717">
    <property type="term" value="F:tRNA-specific adenosine-34 deaminase activity"/>
    <property type="evidence" value="ECO:0007669"/>
    <property type="project" value="TreeGrafter"/>
</dbReference>
<name>A0A8H5GR95_9AGAR</name>
<keyword evidence="7" id="KW-1185">Reference proteome</keyword>
<dbReference type="SUPFAM" id="SSF82199">
    <property type="entry name" value="SET domain"/>
    <property type="match status" value="1"/>
</dbReference>
<keyword evidence="1" id="KW-0819">tRNA processing</keyword>
<dbReference type="AlphaFoldDB" id="A0A8H5GR95"/>
<feature type="domain" description="SET" evidence="4">
    <location>
        <begin position="19"/>
        <end position="144"/>
    </location>
</feature>
<evidence type="ECO:0000313" key="7">
    <source>
        <dbReference type="Proteomes" id="UP000559256"/>
    </source>
</evidence>
<evidence type="ECO:0000259" key="5">
    <source>
        <dbReference type="PROSITE" id="PS51747"/>
    </source>
</evidence>
<dbReference type="InterPro" id="IPR016193">
    <property type="entry name" value="Cytidine_deaminase-like"/>
</dbReference>
<dbReference type="InterPro" id="IPR002125">
    <property type="entry name" value="CMP_dCMP_dom"/>
</dbReference>
<dbReference type="CDD" id="cd01285">
    <property type="entry name" value="nucleoside_deaminase"/>
    <property type="match status" value="1"/>
</dbReference>
<dbReference type="Proteomes" id="UP000559256">
    <property type="component" value="Unassembled WGS sequence"/>
</dbReference>
<dbReference type="EMBL" id="JAACJM010000013">
    <property type="protein sequence ID" value="KAF5369568.1"/>
    <property type="molecule type" value="Genomic_DNA"/>
</dbReference>
<evidence type="ECO:0000313" key="6">
    <source>
        <dbReference type="EMBL" id="KAF5369568.1"/>
    </source>
</evidence>
<gene>
    <name evidence="6" type="ORF">D9758_002570</name>
</gene>
<dbReference type="GO" id="GO:0005737">
    <property type="term" value="C:cytoplasm"/>
    <property type="evidence" value="ECO:0007669"/>
    <property type="project" value="TreeGrafter"/>
</dbReference>
<sequence length="514" mass="57554">MSSSHNNATTTAPQHLNSTGCRIQYTEGKGRGVYGQYFSGSSTRWSSKLLSASRPIPKRTIVEISPVLFFSKEEYEQYGKHTVLDHYTFNWKDGRMALALGLGSLFNHSNSPNVSFTLDPQTESIRYETVREIDEDEELCIFYGHKLWFDPVDASPIVNGLDTEVDDGWGGLSMVDDDPQDRTLESKTLLQLLGDPDEIIDEDSLPFTKYKLPPEEEELSTIKTMLAWVVDVPDPRHITTLLKWLKKAGLDYPDLGHLKRIRKQNDLTTLLISVTPAPPDLPEDLDLPEPRQIPVPISAALTLTSLALKTTFWPTFYAPRRKGESEAWSRGKLRWAVEAMKTVVSESRKASDSGELPIVAYVPLPYGSDSKGKSAKMQDTRNSARHPLRHAVLNLVRQIATVDTQSKEGEGEEQLPIPIEPSEDGDTPRNGSNYLLTSLSIFLSHEPCVMCSMALLHSRVKEVFYLHPMEKTGGCGGLACLPTLQGVNHRFDICRWRTDTLDVQDLIIDESLDA</sequence>
<dbReference type="Gene3D" id="3.40.140.10">
    <property type="entry name" value="Cytidine Deaminase, domain 2"/>
    <property type="match status" value="1"/>
</dbReference>
<organism evidence="6 7">
    <name type="scientific">Tetrapyrgos nigripes</name>
    <dbReference type="NCBI Taxonomy" id="182062"/>
    <lineage>
        <taxon>Eukaryota</taxon>
        <taxon>Fungi</taxon>
        <taxon>Dikarya</taxon>
        <taxon>Basidiomycota</taxon>
        <taxon>Agaricomycotina</taxon>
        <taxon>Agaricomycetes</taxon>
        <taxon>Agaricomycetidae</taxon>
        <taxon>Agaricales</taxon>
        <taxon>Marasmiineae</taxon>
        <taxon>Marasmiaceae</taxon>
        <taxon>Tetrapyrgos</taxon>
    </lineage>
</organism>
<evidence type="ECO:0000259" key="4">
    <source>
        <dbReference type="PROSITE" id="PS50280"/>
    </source>
</evidence>
<evidence type="ECO:0000256" key="2">
    <source>
        <dbReference type="ARBA" id="ARBA00038160"/>
    </source>
</evidence>
<dbReference type="PROSITE" id="PS50280">
    <property type="entry name" value="SET"/>
    <property type="match status" value="1"/>
</dbReference>
<dbReference type="OrthoDB" id="3180714at2759"/>
<feature type="domain" description="CMP/dCMP-type deaminase" evidence="5">
    <location>
        <begin position="334"/>
        <end position="478"/>
    </location>
</feature>
<comment type="similarity">
    <text evidence="2">Belongs to the cytidine and deoxycytidylate deaminase family. ADAT3 subfamily.</text>
</comment>
<dbReference type="Pfam" id="PF00383">
    <property type="entry name" value="dCMP_cyt_deam_1"/>
    <property type="match status" value="1"/>
</dbReference>
<evidence type="ECO:0008006" key="8">
    <source>
        <dbReference type="Google" id="ProtNLM"/>
    </source>
</evidence>
<dbReference type="InterPro" id="IPR001214">
    <property type="entry name" value="SET_dom"/>
</dbReference>
<dbReference type="Pfam" id="PF00856">
    <property type="entry name" value="SET"/>
    <property type="match status" value="1"/>
</dbReference>
<dbReference type="GO" id="GO:0005634">
    <property type="term" value="C:nucleus"/>
    <property type="evidence" value="ECO:0007669"/>
    <property type="project" value="TreeGrafter"/>
</dbReference>